<keyword evidence="3" id="KW-1185">Reference proteome</keyword>
<proteinExistence type="predicted"/>
<protein>
    <submittedName>
        <fullName evidence="2">Uncharacterized protein</fullName>
    </submittedName>
</protein>
<gene>
    <name evidence="2" type="ORF">PXEA_LOCUS16851</name>
</gene>
<accession>A0A3S4ZZ55</accession>
<dbReference type="AlphaFoldDB" id="A0A3S4ZZ55"/>
<reference evidence="2" key="1">
    <citation type="submission" date="2018-11" db="EMBL/GenBank/DDBJ databases">
        <authorList>
            <consortium name="Pathogen Informatics"/>
        </authorList>
    </citation>
    <scope>NUCLEOTIDE SEQUENCE</scope>
</reference>
<dbReference type="EMBL" id="CAAALY010061738">
    <property type="protein sequence ID" value="VEL23411.1"/>
    <property type="molecule type" value="Genomic_DNA"/>
</dbReference>
<organism evidence="2 3">
    <name type="scientific">Protopolystoma xenopodis</name>
    <dbReference type="NCBI Taxonomy" id="117903"/>
    <lineage>
        <taxon>Eukaryota</taxon>
        <taxon>Metazoa</taxon>
        <taxon>Spiralia</taxon>
        <taxon>Lophotrochozoa</taxon>
        <taxon>Platyhelminthes</taxon>
        <taxon>Monogenea</taxon>
        <taxon>Polyopisthocotylea</taxon>
        <taxon>Polystomatidea</taxon>
        <taxon>Polystomatidae</taxon>
        <taxon>Protopolystoma</taxon>
    </lineage>
</organism>
<sequence length="74" mass="8222">MASELAQRCLHSGSTKSEPDMPNLARLNHASSAQASIGRRSQARQGGPALWPRIDWLTQIEVDLTVRQEKKRLA</sequence>
<evidence type="ECO:0000313" key="2">
    <source>
        <dbReference type="EMBL" id="VEL23411.1"/>
    </source>
</evidence>
<evidence type="ECO:0000256" key="1">
    <source>
        <dbReference type="SAM" id="MobiDB-lite"/>
    </source>
</evidence>
<feature type="region of interest" description="Disordered" evidence="1">
    <location>
        <begin position="1"/>
        <end position="48"/>
    </location>
</feature>
<name>A0A3S4ZZ55_9PLAT</name>
<dbReference type="Proteomes" id="UP000784294">
    <property type="component" value="Unassembled WGS sequence"/>
</dbReference>
<evidence type="ECO:0000313" key="3">
    <source>
        <dbReference type="Proteomes" id="UP000784294"/>
    </source>
</evidence>
<comment type="caution">
    <text evidence="2">The sequence shown here is derived from an EMBL/GenBank/DDBJ whole genome shotgun (WGS) entry which is preliminary data.</text>
</comment>